<keyword evidence="4" id="KW-1185">Reference proteome</keyword>
<feature type="coiled-coil region" evidence="1">
    <location>
        <begin position="280"/>
        <end position="358"/>
    </location>
</feature>
<dbReference type="GO" id="GO:0004713">
    <property type="term" value="F:protein tyrosine kinase activity"/>
    <property type="evidence" value="ECO:0007669"/>
    <property type="project" value="TreeGrafter"/>
</dbReference>
<keyword evidence="2" id="KW-1133">Transmembrane helix</keyword>
<keyword evidence="2" id="KW-0472">Membrane</keyword>
<dbReference type="SUPFAM" id="SSF57997">
    <property type="entry name" value="Tropomyosin"/>
    <property type="match status" value="1"/>
</dbReference>
<dbReference type="NCBIfam" id="TIGR03007">
    <property type="entry name" value="pepcterm_ChnLen"/>
    <property type="match status" value="1"/>
</dbReference>
<protein>
    <submittedName>
        <fullName evidence="3">Polysaccharide chain length determinant protein, PEP-CTERM locus subfamily</fullName>
    </submittedName>
</protein>
<dbReference type="OrthoDB" id="9795292at2"/>
<sequence>MAFSMEEQTRILVREVYHRRVMIVTLFIIVSLLAVSVGLVMPKRYSTSTDILVDDRNILQPLMEGTAVPTGVSDRASLARELIFGQRILNQVLERAGLREPDMTPREEEQALEDLKSATRVTSHGNNLIRITYQDSDPDRAQRVARLFAGLFIQGSHEAKLRESREAFNFIDEQVEEYHQKLVEAERKLKEFRSRNLGARAGSERSINERINELTSRIERTEMELKEARVQEESLQRQLSGQAAITVSLTREGQFRGQLAELQQKLDDLLLRYTDSHPDVRRVKSQIETLKQAVEDERQRRQLAEQNGEQEDFVDENISLNPLYQQLRSQLSEIRTRIDTLETRLAESEEQLNREIERGQQVHESEAVLSELTRDYEVNKEIYQDLLRRRENARVSMSMDEQNQGLALRIEEPARLPNQPDGLRLMHVAAGGLFAGLALPLGLVVLLVRFDPRLRSAEELSRTLEVPVMGVIPHLANPVDRRQGRRITLWLVAATLLWAGLFGAAGWGRITGVV</sequence>
<dbReference type="AlphaFoldDB" id="A0A1I1NK41"/>
<feature type="transmembrane region" description="Helical" evidence="2">
    <location>
        <begin position="21"/>
        <end position="41"/>
    </location>
</feature>
<dbReference type="RefSeq" id="WP_093426992.1">
    <property type="nucleotide sequence ID" value="NZ_FOMJ01000001.1"/>
</dbReference>
<proteinExistence type="predicted"/>
<dbReference type="InterPro" id="IPR014345">
    <property type="entry name" value="XrtA_polysacc_chain"/>
</dbReference>
<dbReference type="InterPro" id="IPR050445">
    <property type="entry name" value="Bact_polysacc_biosynth/exp"/>
</dbReference>
<evidence type="ECO:0000256" key="1">
    <source>
        <dbReference type="SAM" id="Coils"/>
    </source>
</evidence>
<feature type="transmembrane region" description="Helical" evidence="2">
    <location>
        <begin position="487"/>
        <end position="508"/>
    </location>
</feature>
<feature type="coiled-coil region" evidence="1">
    <location>
        <begin position="168"/>
        <end position="238"/>
    </location>
</feature>
<dbReference type="PANTHER" id="PTHR32309">
    <property type="entry name" value="TYROSINE-PROTEIN KINASE"/>
    <property type="match status" value="1"/>
</dbReference>
<accession>A0A1I1NK41</accession>
<evidence type="ECO:0000313" key="4">
    <source>
        <dbReference type="Proteomes" id="UP000198611"/>
    </source>
</evidence>
<dbReference type="Proteomes" id="UP000198611">
    <property type="component" value="Unassembled WGS sequence"/>
</dbReference>
<evidence type="ECO:0000313" key="3">
    <source>
        <dbReference type="EMBL" id="SFC98019.1"/>
    </source>
</evidence>
<gene>
    <name evidence="3" type="ORF">SAMN05660831_00316</name>
</gene>
<keyword evidence="1" id="KW-0175">Coiled coil</keyword>
<evidence type="ECO:0000256" key="2">
    <source>
        <dbReference type="SAM" id="Phobius"/>
    </source>
</evidence>
<dbReference type="GO" id="GO:0005886">
    <property type="term" value="C:plasma membrane"/>
    <property type="evidence" value="ECO:0007669"/>
    <property type="project" value="TreeGrafter"/>
</dbReference>
<keyword evidence="2" id="KW-0812">Transmembrane</keyword>
<name>A0A1I1NK41_9GAMM</name>
<dbReference type="PANTHER" id="PTHR32309:SF13">
    <property type="entry name" value="FERRIC ENTEROBACTIN TRANSPORT PROTEIN FEPE"/>
    <property type="match status" value="1"/>
</dbReference>
<feature type="transmembrane region" description="Helical" evidence="2">
    <location>
        <begin position="425"/>
        <end position="448"/>
    </location>
</feature>
<dbReference type="STRING" id="1123397.SAMN05660831_00316"/>
<organism evidence="3 4">
    <name type="scientific">Thiohalospira halophila DSM 15071</name>
    <dbReference type="NCBI Taxonomy" id="1123397"/>
    <lineage>
        <taxon>Bacteria</taxon>
        <taxon>Pseudomonadati</taxon>
        <taxon>Pseudomonadota</taxon>
        <taxon>Gammaproteobacteria</taxon>
        <taxon>Thiohalospirales</taxon>
        <taxon>Thiohalospiraceae</taxon>
        <taxon>Thiohalospira</taxon>
    </lineage>
</organism>
<dbReference type="EMBL" id="FOMJ01000001">
    <property type="protein sequence ID" value="SFC98019.1"/>
    <property type="molecule type" value="Genomic_DNA"/>
</dbReference>
<reference evidence="3 4" key="1">
    <citation type="submission" date="2016-10" db="EMBL/GenBank/DDBJ databases">
        <authorList>
            <person name="de Groot N.N."/>
        </authorList>
    </citation>
    <scope>NUCLEOTIDE SEQUENCE [LARGE SCALE GENOMIC DNA]</scope>
    <source>
        <strain evidence="3 4">HL3</strain>
    </source>
</reference>